<dbReference type="OrthoDB" id="441989at2759"/>
<sequence>MKIRHAGLSLIGCLLLCAQAVKRPSVGTPFTAPAGDHYRTVLSLLETHSALSSEERNEIHELLTGVSAQTVSDVRHFDRYLRSFAAALVSLSEKAGGPHLQSALTKIMGVIEKTLKPGILDQHVAAQKAITRADEGVQECYNALWRGLNASNAVRDSLVNKSKAIKSCYRFAAAASDNVSAALISLPRLLTARSADCEKLLAASDVSQAPLQDWATRCDHHDSPSVGTYLMKQLMHWEELLQQYDDIEKRCKESTASYETQVTRYNSMKSHQQDGRDCTSLQDDMDAAACKQALDRIDSCGTYGSCIKDSISDRASLHASQCKIEVSLKAQWFALESIKCFLEAYKDHEGSEDGCKFIRCMDGKTFAFASGLVFEICHLQISQSRELQA</sequence>
<name>A0A812LSG4_SYMPI</name>
<feature type="chain" id="PRO_5032889857" evidence="1">
    <location>
        <begin position="21"/>
        <end position="389"/>
    </location>
</feature>
<keyword evidence="3" id="KW-1185">Reference proteome</keyword>
<protein>
    <submittedName>
        <fullName evidence="2">SmE protein</fullName>
    </submittedName>
</protein>
<proteinExistence type="predicted"/>
<accession>A0A812LSG4</accession>
<dbReference type="Proteomes" id="UP000649617">
    <property type="component" value="Unassembled WGS sequence"/>
</dbReference>
<gene>
    <name evidence="2" type="primary">SmE</name>
    <name evidence="2" type="ORF">SPIL2461_LOCUS4521</name>
</gene>
<evidence type="ECO:0000313" key="3">
    <source>
        <dbReference type="Proteomes" id="UP000649617"/>
    </source>
</evidence>
<feature type="signal peptide" evidence="1">
    <location>
        <begin position="1"/>
        <end position="20"/>
    </location>
</feature>
<reference evidence="2" key="1">
    <citation type="submission" date="2021-02" db="EMBL/GenBank/DDBJ databases">
        <authorList>
            <person name="Dougan E. K."/>
            <person name="Rhodes N."/>
            <person name="Thang M."/>
            <person name="Chan C."/>
        </authorList>
    </citation>
    <scope>NUCLEOTIDE SEQUENCE</scope>
</reference>
<organism evidence="2 3">
    <name type="scientific">Symbiodinium pilosum</name>
    <name type="common">Dinoflagellate</name>
    <dbReference type="NCBI Taxonomy" id="2952"/>
    <lineage>
        <taxon>Eukaryota</taxon>
        <taxon>Sar</taxon>
        <taxon>Alveolata</taxon>
        <taxon>Dinophyceae</taxon>
        <taxon>Suessiales</taxon>
        <taxon>Symbiodiniaceae</taxon>
        <taxon>Symbiodinium</taxon>
    </lineage>
</organism>
<comment type="caution">
    <text evidence="2">The sequence shown here is derived from an EMBL/GenBank/DDBJ whole genome shotgun (WGS) entry which is preliminary data.</text>
</comment>
<dbReference type="EMBL" id="CAJNIZ010005980">
    <property type="protein sequence ID" value="CAE7246330.1"/>
    <property type="molecule type" value="Genomic_DNA"/>
</dbReference>
<dbReference type="AlphaFoldDB" id="A0A812LSG4"/>
<evidence type="ECO:0000256" key="1">
    <source>
        <dbReference type="SAM" id="SignalP"/>
    </source>
</evidence>
<evidence type="ECO:0000313" key="2">
    <source>
        <dbReference type="EMBL" id="CAE7246330.1"/>
    </source>
</evidence>
<keyword evidence="1" id="KW-0732">Signal</keyword>